<sequence length="170" mass="19289">MSTDPDHRDHMNDRGPLVWPAWLFMVIVAATAYEIVARYFLSAPTIWANELTLFVASIAFLCAGLYVMSRDEHLRITIFYDLAPHWLRRVFDFVNLACVVVFCGSVAWFGFPSSWRSLVTWERFGTAWNPPIPAVVKPLIVVVAALMVLLAVRNFWRGRRPSDSADAGTL</sequence>
<protein>
    <recommendedName>
        <fullName evidence="9">TRAP transporter small permease protein</fullName>
    </recommendedName>
</protein>
<name>A0A840BY97_9HYPH</name>
<accession>A0A840BY97</accession>
<evidence type="ECO:0000256" key="7">
    <source>
        <dbReference type="ARBA" id="ARBA00023136"/>
    </source>
</evidence>
<dbReference type="Pfam" id="PF04290">
    <property type="entry name" value="DctQ"/>
    <property type="match status" value="1"/>
</dbReference>
<evidence type="ECO:0000313" key="12">
    <source>
        <dbReference type="Proteomes" id="UP000577362"/>
    </source>
</evidence>
<evidence type="ECO:0000256" key="9">
    <source>
        <dbReference type="RuleBase" id="RU369079"/>
    </source>
</evidence>
<dbReference type="InterPro" id="IPR055348">
    <property type="entry name" value="DctQ"/>
</dbReference>
<dbReference type="RefSeq" id="WP_183316029.1">
    <property type="nucleotide sequence ID" value="NZ_JACIEN010000001.1"/>
</dbReference>
<comment type="similarity">
    <text evidence="8 9">Belongs to the TRAP transporter small permease family.</text>
</comment>
<keyword evidence="7 9" id="KW-0472">Membrane</keyword>
<evidence type="ECO:0000313" key="11">
    <source>
        <dbReference type="EMBL" id="MBB4016269.1"/>
    </source>
</evidence>
<reference evidence="11 12" key="1">
    <citation type="submission" date="2020-08" db="EMBL/GenBank/DDBJ databases">
        <title>Genomic Encyclopedia of Type Strains, Phase IV (KMG-IV): sequencing the most valuable type-strain genomes for metagenomic binning, comparative biology and taxonomic classification.</title>
        <authorList>
            <person name="Goeker M."/>
        </authorList>
    </citation>
    <scope>NUCLEOTIDE SEQUENCE [LARGE SCALE GENOMIC DNA]</scope>
    <source>
        <strain evidence="11 12">DSM 103737</strain>
    </source>
</reference>
<dbReference type="PANTHER" id="PTHR35011">
    <property type="entry name" value="2,3-DIKETO-L-GULONATE TRAP TRANSPORTER SMALL PERMEASE PROTEIN YIAM"/>
    <property type="match status" value="1"/>
</dbReference>
<evidence type="ECO:0000256" key="4">
    <source>
        <dbReference type="ARBA" id="ARBA00022519"/>
    </source>
</evidence>
<feature type="transmembrane region" description="Helical" evidence="9">
    <location>
        <begin position="131"/>
        <end position="152"/>
    </location>
</feature>
<dbReference type="GO" id="GO:0022857">
    <property type="term" value="F:transmembrane transporter activity"/>
    <property type="evidence" value="ECO:0007669"/>
    <property type="project" value="UniProtKB-UniRule"/>
</dbReference>
<dbReference type="GO" id="GO:0005886">
    <property type="term" value="C:plasma membrane"/>
    <property type="evidence" value="ECO:0007669"/>
    <property type="project" value="UniProtKB-SubCell"/>
</dbReference>
<keyword evidence="2 9" id="KW-0813">Transport</keyword>
<organism evidence="11 12">
    <name type="scientific">Chelatococcus caeni</name>
    <dbReference type="NCBI Taxonomy" id="1348468"/>
    <lineage>
        <taxon>Bacteria</taxon>
        <taxon>Pseudomonadati</taxon>
        <taxon>Pseudomonadota</taxon>
        <taxon>Alphaproteobacteria</taxon>
        <taxon>Hyphomicrobiales</taxon>
        <taxon>Chelatococcaceae</taxon>
        <taxon>Chelatococcus</taxon>
    </lineage>
</organism>
<dbReference type="InterPro" id="IPR007387">
    <property type="entry name" value="TRAP_DctQ"/>
</dbReference>
<dbReference type="AlphaFoldDB" id="A0A840BY97"/>
<keyword evidence="4 9" id="KW-0997">Cell inner membrane</keyword>
<evidence type="ECO:0000256" key="6">
    <source>
        <dbReference type="ARBA" id="ARBA00022989"/>
    </source>
</evidence>
<evidence type="ECO:0000256" key="3">
    <source>
        <dbReference type="ARBA" id="ARBA00022475"/>
    </source>
</evidence>
<evidence type="ECO:0000256" key="8">
    <source>
        <dbReference type="ARBA" id="ARBA00038436"/>
    </source>
</evidence>
<keyword evidence="3" id="KW-1003">Cell membrane</keyword>
<feature type="transmembrane region" description="Helical" evidence="9">
    <location>
        <begin position="21"/>
        <end position="41"/>
    </location>
</feature>
<dbReference type="EMBL" id="JACIEN010000001">
    <property type="protein sequence ID" value="MBB4016269.1"/>
    <property type="molecule type" value="Genomic_DNA"/>
</dbReference>
<keyword evidence="5 9" id="KW-0812">Transmembrane</keyword>
<keyword evidence="12" id="KW-1185">Reference proteome</keyword>
<proteinExistence type="inferred from homology"/>
<dbReference type="Proteomes" id="UP000577362">
    <property type="component" value="Unassembled WGS sequence"/>
</dbReference>
<comment type="subunit">
    <text evidence="9">The complex comprises the extracytoplasmic solute receptor protein and the two transmembrane proteins.</text>
</comment>
<comment type="function">
    <text evidence="9">Part of the tripartite ATP-independent periplasmic (TRAP) transport system.</text>
</comment>
<comment type="subcellular location">
    <subcellularLocation>
        <location evidence="1 9">Cell inner membrane</location>
        <topology evidence="1 9">Multi-pass membrane protein</topology>
    </subcellularLocation>
</comment>
<feature type="transmembrane region" description="Helical" evidence="9">
    <location>
        <begin position="90"/>
        <end position="111"/>
    </location>
</feature>
<feature type="transmembrane region" description="Helical" evidence="9">
    <location>
        <begin position="47"/>
        <end position="69"/>
    </location>
</feature>
<evidence type="ECO:0000259" key="10">
    <source>
        <dbReference type="Pfam" id="PF04290"/>
    </source>
</evidence>
<comment type="caution">
    <text evidence="11">The sequence shown here is derived from an EMBL/GenBank/DDBJ whole genome shotgun (WGS) entry which is preliminary data.</text>
</comment>
<evidence type="ECO:0000256" key="1">
    <source>
        <dbReference type="ARBA" id="ARBA00004429"/>
    </source>
</evidence>
<dbReference type="PANTHER" id="PTHR35011:SF4">
    <property type="entry name" value="SLL1102 PROTEIN"/>
    <property type="match status" value="1"/>
</dbReference>
<evidence type="ECO:0000256" key="2">
    <source>
        <dbReference type="ARBA" id="ARBA00022448"/>
    </source>
</evidence>
<keyword evidence="6 9" id="KW-1133">Transmembrane helix</keyword>
<gene>
    <name evidence="11" type="ORF">GGR16_001275</name>
</gene>
<feature type="domain" description="Tripartite ATP-independent periplasmic transporters DctQ component" evidence="10">
    <location>
        <begin position="27"/>
        <end position="158"/>
    </location>
</feature>
<evidence type="ECO:0000256" key="5">
    <source>
        <dbReference type="ARBA" id="ARBA00022692"/>
    </source>
</evidence>